<dbReference type="Gene3D" id="3.30.420.10">
    <property type="entry name" value="Ribonuclease H-like superfamily/Ribonuclease H"/>
    <property type="match status" value="1"/>
</dbReference>
<dbReference type="STRING" id="3818.A0A444XZK3"/>
<dbReference type="GO" id="GO:0003676">
    <property type="term" value="F:nucleic acid binding"/>
    <property type="evidence" value="ECO:0007669"/>
    <property type="project" value="InterPro"/>
</dbReference>
<evidence type="ECO:0000259" key="1">
    <source>
        <dbReference type="Pfam" id="PF13456"/>
    </source>
</evidence>
<gene>
    <name evidence="3" type="ORF">Ahy_B08g090143</name>
</gene>
<dbReference type="GO" id="GO:0004523">
    <property type="term" value="F:RNA-DNA hybrid ribonuclease activity"/>
    <property type="evidence" value="ECO:0007669"/>
    <property type="project" value="InterPro"/>
</dbReference>
<keyword evidence="4" id="KW-1185">Reference proteome</keyword>
<dbReference type="PANTHER" id="PTHR47074">
    <property type="entry name" value="BNAC02G40300D PROTEIN"/>
    <property type="match status" value="1"/>
</dbReference>
<dbReference type="InterPro" id="IPR036397">
    <property type="entry name" value="RNaseH_sf"/>
</dbReference>
<dbReference type="InterPro" id="IPR052929">
    <property type="entry name" value="RNase_H-like_EbsB-rel"/>
</dbReference>
<dbReference type="AlphaFoldDB" id="A0A444XZK3"/>
<proteinExistence type="predicted"/>
<evidence type="ECO:0000313" key="3">
    <source>
        <dbReference type="EMBL" id="RYQ95115.1"/>
    </source>
</evidence>
<dbReference type="PANTHER" id="PTHR47074:SF48">
    <property type="entry name" value="POLYNUCLEOTIDYL TRANSFERASE, RIBONUCLEASE H-LIKE SUPERFAMILY PROTEIN"/>
    <property type="match status" value="1"/>
</dbReference>
<dbReference type="InterPro" id="IPR026960">
    <property type="entry name" value="RVT-Znf"/>
</dbReference>
<dbReference type="Proteomes" id="UP000289738">
    <property type="component" value="Chromosome B08"/>
</dbReference>
<dbReference type="InterPro" id="IPR012337">
    <property type="entry name" value="RNaseH-like_sf"/>
</dbReference>
<dbReference type="Pfam" id="PF13966">
    <property type="entry name" value="zf-RVT"/>
    <property type="match status" value="1"/>
</dbReference>
<sequence length="418" mass="47440">MEVPQKIKMFLWKVCQDILPVGSNLYKRRMAPDPLCQICLKGMETVEHALLLCDWARATWFGAECKWTPTLETVNSIGSWMVKCIRKIREGGGDDQEKRISKLGFLLWEIWKTRNNKLFQQQEVNPSWTISKARTLETVYGKLAEKQQTQKRETNRSRTYLVTWRPPPEDWLKANVDAVFRKENETGAIAVVIRDSKGKMVLGFSGKIQAKSSTVAEAQAIKQALIIVNNLNMGKTLIESDNLKLIQTIKSKTTIGEALAIIQDIQILMEKLPEKGMTWTPRNGNRLAHAVAKAAESETLHSTWSCQPPAEIRSILKRSLHASNDDVVSRANVQYKRHGLLGVVNRTSWAMVDIDREDPTTAAVTRWATLEAPKNLVSDSEPSTRRHHCSEFWFPRRCSKEDASEHVKFSHFSSATDG</sequence>
<dbReference type="InterPro" id="IPR002156">
    <property type="entry name" value="RNaseH_domain"/>
</dbReference>
<dbReference type="Pfam" id="PF13456">
    <property type="entry name" value="RVT_3"/>
    <property type="match status" value="1"/>
</dbReference>
<name>A0A444XZK3_ARAHY</name>
<comment type="caution">
    <text evidence="3">The sequence shown here is derived from an EMBL/GenBank/DDBJ whole genome shotgun (WGS) entry which is preliminary data.</text>
</comment>
<evidence type="ECO:0000313" key="4">
    <source>
        <dbReference type="Proteomes" id="UP000289738"/>
    </source>
</evidence>
<protein>
    <recommendedName>
        <fullName evidence="5">RNase H type-1 domain-containing protein</fullName>
    </recommendedName>
</protein>
<evidence type="ECO:0000259" key="2">
    <source>
        <dbReference type="Pfam" id="PF13966"/>
    </source>
</evidence>
<dbReference type="SUPFAM" id="SSF53098">
    <property type="entry name" value="Ribonuclease H-like"/>
    <property type="match status" value="1"/>
</dbReference>
<dbReference type="InterPro" id="IPR044730">
    <property type="entry name" value="RNase_H-like_dom_plant"/>
</dbReference>
<reference evidence="3 4" key="1">
    <citation type="submission" date="2019-01" db="EMBL/GenBank/DDBJ databases">
        <title>Sequencing of cultivated peanut Arachis hypogaea provides insights into genome evolution and oil improvement.</title>
        <authorList>
            <person name="Chen X."/>
        </authorList>
    </citation>
    <scope>NUCLEOTIDE SEQUENCE [LARGE SCALE GENOMIC DNA]</scope>
    <source>
        <strain evidence="4">cv. Fuhuasheng</strain>
        <tissue evidence="3">Leaves</tissue>
    </source>
</reference>
<evidence type="ECO:0008006" key="5">
    <source>
        <dbReference type="Google" id="ProtNLM"/>
    </source>
</evidence>
<feature type="domain" description="RNase H type-1" evidence="1">
    <location>
        <begin position="175"/>
        <end position="295"/>
    </location>
</feature>
<dbReference type="EMBL" id="SDMP01000018">
    <property type="protein sequence ID" value="RYQ95115.1"/>
    <property type="molecule type" value="Genomic_DNA"/>
</dbReference>
<accession>A0A444XZK3</accession>
<feature type="domain" description="Reverse transcriptase zinc-binding" evidence="2">
    <location>
        <begin position="3"/>
        <end position="60"/>
    </location>
</feature>
<organism evidence="3 4">
    <name type="scientific">Arachis hypogaea</name>
    <name type="common">Peanut</name>
    <dbReference type="NCBI Taxonomy" id="3818"/>
    <lineage>
        <taxon>Eukaryota</taxon>
        <taxon>Viridiplantae</taxon>
        <taxon>Streptophyta</taxon>
        <taxon>Embryophyta</taxon>
        <taxon>Tracheophyta</taxon>
        <taxon>Spermatophyta</taxon>
        <taxon>Magnoliopsida</taxon>
        <taxon>eudicotyledons</taxon>
        <taxon>Gunneridae</taxon>
        <taxon>Pentapetalae</taxon>
        <taxon>rosids</taxon>
        <taxon>fabids</taxon>
        <taxon>Fabales</taxon>
        <taxon>Fabaceae</taxon>
        <taxon>Papilionoideae</taxon>
        <taxon>50 kb inversion clade</taxon>
        <taxon>dalbergioids sensu lato</taxon>
        <taxon>Dalbergieae</taxon>
        <taxon>Pterocarpus clade</taxon>
        <taxon>Arachis</taxon>
    </lineage>
</organism>
<dbReference type="CDD" id="cd06222">
    <property type="entry name" value="RNase_H_like"/>
    <property type="match status" value="1"/>
</dbReference>